<feature type="compositionally biased region" description="Low complexity" evidence="1">
    <location>
        <begin position="403"/>
        <end position="419"/>
    </location>
</feature>
<evidence type="ECO:0000313" key="3">
    <source>
        <dbReference type="Proteomes" id="UP000650467"/>
    </source>
</evidence>
<dbReference type="EMBL" id="JAEHOC010000001">
    <property type="protein sequence ID" value="KAG2445518.1"/>
    <property type="molecule type" value="Genomic_DNA"/>
</dbReference>
<dbReference type="AlphaFoldDB" id="A0A835WDS9"/>
<evidence type="ECO:0000313" key="2">
    <source>
        <dbReference type="EMBL" id="KAG2445518.1"/>
    </source>
</evidence>
<feature type="compositionally biased region" description="Pro residues" evidence="1">
    <location>
        <begin position="355"/>
        <end position="364"/>
    </location>
</feature>
<comment type="caution">
    <text evidence="2">The sequence shown here is derived from an EMBL/GenBank/DDBJ whole genome shotgun (WGS) entry which is preliminary data.</text>
</comment>
<keyword evidence="3" id="KW-1185">Reference proteome</keyword>
<dbReference type="OrthoDB" id="10683042at2759"/>
<feature type="region of interest" description="Disordered" evidence="1">
    <location>
        <begin position="352"/>
        <end position="377"/>
    </location>
</feature>
<dbReference type="Proteomes" id="UP000650467">
    <property type="component" value="Unassembled WGS sequence"/>
</dbReference>
<name>A0A835WDS9_CHLIN</name>
<feature type="region of interest" description="Disordered" evidence="1">
    <location>
        <begin position="228"/>
        <end position="250"/>
    </location>
</feature>
<feature type="region of interest" description="Disordered" evidence="1">
    <location>
        <begin position="63"/>
        <end position="83"/>
    </location>
</feature>
<proteinExistence type="predicted"/>
<gene>
    <name evidence="2" type="ORF">HXX76_000133</name>
</gene>
<protein>
    <submittedName>
        <fullName evidence="2">Uncharacterized protein</fullName>
    </submittedName>
</protein>
<feature type="region of interest" description="Disordered" evidence="1">
    <location>
        <begin position="403"/>
        <end position="466"/>
    </location>
</feature>
<feature type="region of interest" description="Disordered" evidence="1">
    <location>
        <begin position="316"/>
        <end position="335"/>
    </location>
</feature>
<feature type="region of interest" description="Disordered" evidence="1">
    <location>
        <begin position="99"/>
        <end position="130"/>
    </location>
</feature>
<feature type="compositionally biased region" description="Low complexity" evidence="1">
    <location>
        <begin position="435"/>
        <end position="451"/>
    </location>
</feature>
<organism evidence="2 3">
    <name type="scientific">Chlamydomonas incerta</name>
    <dbReference type="NCBI Taxonomy" id="51695"/>
    <lineage>
        <taxon>Eukaryota</taxon>
        <taxon>Viridiplantae</taxon>
        <taxon>Chlorophyta</taxon>
        <taxon>core chlorophytes</taxon>
        <taxon>Chlorophyceae</taxon>
        <taxon>CS clade</taxon>
        <taxon>Chlamydomonadales</taxon>
        <taxon>Chlamydomonadaceae</taxon>
        <taxon>Chlamydomonas</taxon>
    </lineage>
</organism>
<accession>A0A835WDS9</accession>
<sequence>MPLLQEDDQELDAPWFASPEDVFHHARVKHGARLISLARTNRILDDRALFKQQSLSAARLQFDSPRGGTATATLAADKAPRSSVTAGGLTHILDCHHQPSQRQEGASAGGAPRGRGPRPSSCSAGDEDEESAVAADPAAVLLKQATGCVAEMLYQLRRSTAEEAAEASAASGAAAAAETSPGLAAAGRTNWACAPVSSSHGGPNWAQAAVAGADTVAAAPLVQEPAAARGGGVEAADGHPMSRGGQGQSPWVRITVGDAEGEADADLEEVGASPMTTSSSASFAAAMGITFPHSPSTGGRSIGGRGDCSSRFVVPLQPSRRSSSIRSSGSCGGGGSAVVAAGDCDGRWCEGGPLRSPPSPPVPAGSPSYRYAGRSRRSSLPEYSGLMSRMSFVEEPRLPQRHSGIAAGARAGASSFARGGDSDDDEESSSRKRAGTAATAVAAVAAAADAGAGDRRGPVASLAHGT</sequence>
<evidence type="ECO:0000256" key="1">
    <source>
        <dbReference type="SAM" id="MobiDB-lite"/>
    </source>
</evidence>
<feature type="compositionally biased region" description="Low complexity" evidence="1">
    <location>
        <begin position="319"/>
        <end position="329"/>
    </location>
</feature>
<reference evidence="2" key="1">
    <citation type="journal article" date="2020" name="bioRxiv">
        <title>Comparative genomics of Chlamydomonas.</title>
        <authorList>
            <person name="Craig R.J."/>
            <person name="Hasan A.R."/>
            <person name="Ness R.W."/>
            <person name="Keightley P.D."/>
        </authorList>
    </citation>
    <scope>NUCLEOTIDE SEQUENCE</scope>
    <source>
        <strain evidence="2">SAG 7.73</strain>
    </source>
</reference>